<dbReference type="Proteomes" id="UP000308271">
    <property type="component" value="Unassembled WGS sequence"/>
</dbReference>
<feature type="signal peptide" evidence="1">
    <location>
        <begin position="1"/>
        <end position="20"/>
    </location>
</feature>
<dbReference type="InterPro" id="IPR013424">
    <property type="entry name" value="Ice-binding_C"/>
</dbReference>
<accession>A0A5C4S282</accession>
<protein>
    <submittedName>
        <fullName evidence="3">PEP-CTERM sorting domain-containing protein</fullName>
    </submittedName>
</protein>
<gene>
    <name evidence="3" type="ORF">FGF66_10345</name>
</gene>
<evidence type="ECO:0000256" key="1">
    <source>
        <dbReference type="SAM" id="SignalP"/>
    </source>
</evidence>
<dbReference type="OrthoDB" id="597664at2"/>
<dbReference type="RefSeq" id="WP_139457565.1">
    <property type="nucleotide sequence ID" value="NZ_VDCH01000026.1"/>
</dbReference>
<organism evidence="3 4">
    <name type="scientific">Chlorobaculum thiosulfatiphilum</name>
    <name type="common">Chlorobium limicola f.sp. thiosulfatophilum</name>
    <dbReference type="NCBI Taxonomy" id="115852"/>
    <lineage>
        <taxon>Bacteria</taxon>
        <taxon>Pseudomonadati</taxon>
        <taxon>Chlorobiota</taxon>
        <taxon>Chlorobiia</taxon>
        <taxon>Chlorobiales</taxon>
        <taxon>Chlorobiaceae</taxon>
        <taxon>Chlorobaculum</taxon>
    </lineage>
</organism>
<reference evidence="3 4" key="1">
    <citation type="submission" date="2019-05" db="EMBL/GenBank/DDBJ databases">
        <title>Draft Whole-Genome sequence of the green sulfur bacterium Chlorobaculum thiosulfatiphilum DSM 249.</title>
        <authorList>
            <person name="Meyer T.E."/>
            <person name="Kyndt J.A."/>
        </authorList>
    </citation>
    <scope>NUCLEOTIDE SEQUENCE [LARGE SCALE GENOMIC DNA]</scope>
    <source>
        <strain evidence="3 4">DSM 249</strain>
    </source>
</reference>
<proteinExistence type="predicted"/>
<evidence type="ECO:0000313" key="4">
    <source>
        <dbReference type="Proteomes" id="UP000308271"/>
    </source>
</evidence>
<comment type="caution">
    <text evidence="3">The sequence shown here is derived from an EMBL/GenBank/DDBJ whole genome shotgun (WGS) entry which is preliminary data.</text>
</comment>
<evidence type="ECO:0000259" key="2">
    <source>
        <dbReference type="Pfam" id="PF07589"/>
    </source>
</evidence>
<feature type="chain" id="PRO_5022884596" evidence="1">
    <location>
        <begin position="21"/>
        <end position="207"/>
    </location>
</feature>
<sequence length="207" mass="20903">MKKLITLGLMLVTLPGIARAEVINLNFDDSLTAGESVGNAYSDKGISFTGFTTFSSTDINNTSAPNIAVGTKAGYQVMQVNDGFTALTLTAGAAAASYSGFGGSVTPPAQILIMSGDNGTGDVLASATITGSLTDFEGMSFSGFSAPAKSMILSANSYQAGMDAITITTNSLTPVPEPASVALLGVGGAFLFGFRKLNSKEESPAGA</sequence>
<dbReference type="EMBL" id="VDCH01000026">
    <property type="protein sequence ID" value="TNJ37600.1"/>
    <property type="molecule type" value="Genomic_DNA"/>
</dbReference>
<dbReference type="NCBIfam" id="TIGR02595">
    <property type="entry name" value="PEP_CTERM"/>
    <property type="match status" value="1"/>
</dbReference>
<keyword evidence="1" id="KW-0732">Signal</keyword>
<keyword evidence="4" id="KW-1185">Reference proteome</keyword>
<dbReference type="AlphaFoldDB" id="A0A5C4S282"/>
<dbReference type="Pfam" id="PF07589">
    <property type="entry name" value="PEP-CTERM"/>
    <property type="match status" value="1"/>
</dbReference>
<name>A0A5C4S282_CHLTI</name>
<evidence type="ECO:0000313" key="3">
    <source>
        <dbReference type="EMBL" id="TNJ37600.1"/>
    </source>
</evidence>
<feature type="domain" description="Ice-binding protein C-terminal" evidence="2">
    <location>
        <begin position="174"/>
        <end position="195"/>
    </location>
</feature>